<sequence length="289" mass="33949">MNNKWIMLYQKIHIHPFMWLLVGLALMTGNFWELLILFFIVFVHELGHGLAATYYNWRIKQVLLLPFGGVAETDEHGNRPLKEELIVTLAGPLQHIWLGAGGYLLFQLGFLSGDMWELFSIFNLMIFLVNLLPIWPLDGGKLMGLLFSRFLAFSDAHERTLKASFLFLILFVTIYLFIDPMHINIWIITVFLLFTLKKEWSQRHFVVMRFLMERYYGKSNSISHITPIIVDEKEKIHHVLQKFKRDCKHNIIVMKGSNKQPPLDENELLHAYFKEKLTSIDIGDMLYSY</sequence>
<evidence type="ECO:0000256" key="7">
    <source>
        <dbReference type="ARBA" id="ARBA00022801"/>
    </source>
</evidence>
<reference evidence="14 15" key="1">
    <citation type="submission" date="2021-10" db="EMBL/GenBank/DDBJ databases">
        <authorList>
            <person name="Criscuolo A."/>
        </authorList>
    </citation>
    <scope>NUCLEOTIDE SEQUENCE [LARGE SCALE GENOMIC DNA]</scope>
    <source>
        <strain evidence="15">CIP 111883</strain>
    </source>
</reference>
<feature type="transmembrane region" description="Helical" evidence="12">
    <location>
        <begin position="118"/>
        <end position="138"/>
    </location>
</feature>
<protein>
    <submittedName>
        <fullName evidence="14">Stage IV sporulation protein FB</fullName>
        <ecNumber evidence="14">3.4.24.-</ecNumber>
    </submittedName>
</protein>
<evidence type="ECO:0000256" key="8">
    <source>
        <dbReference type="ARBA" id="ARBA00022833"/>
    </source>
</evidence>
<keyword evidence="15" id="KW-1185">Reference proteome</keyword>
<comment type="cofactor">
    <cofactor evidence="1">
        <name>Zn(2+)</name>
        <dbReference type="ChEBI" id="CHEBI:29105"/>
    </cofactor>
</comment>
<evidence type="ECO:0000256" key="6">
    <source>
        <dbReference type="ARBA" id="ARBA00022723"/>
    </source>
</evidence>
<keyword evidence="9 12" id="KW-1133">Transmembrane helix</keyword>
<comment type="similarity">
    <text evidence="3">Belongs to the peptidase M50B family.</text>
</comment>
<dbReference type="CDD" id="cd06161">
    <property type="entry name" value="S2P-M50_SpoIVFB"/>
    <property type="match status" value="1"/>
</dbReference>
<dbReference type="RefSeq" id="WP_230499421.1">
    <property type="nucleotide sequence ID" value="NZ_CAKJTJ010000001.1"/>
</dbReference>
<keyword evidence="5 12" id="KW-0812">Transmembrane</keyword>
<name>A0ABM8YHY4_9BACI</name>
<feature type="transmembrane region" description="Helical" evidence="12">
    <location>
        <begin position="159"/>
        <end position="177"/>
    </location>
</feature>
<keyword evidence="4" id="KW-0645">Protease</keyword>
<evidence type="ECO:0000256" key="5">
    <source>
        <dbReference type="ARBA" id="ARBA00022692"/>
    </source>
</evidence>
<proteinExistence type="inferred from homology"/>
<evidence type="ECO:0000313" key="14">
    <source>
        <dbReference type="EMBL" id="CAG9619492.1"/>
    </source>
</evidence>
<keyword evidence="7 14" id="KW-0378">Hydrolase</keyword>
<keyword evidence="8" id="KW-0862">Zinc</keyword>
<comment type="caution">
    <text evidence="14">The sequence shown here is derived from an EMBL/GenBank/DDBJ whole genome shotgun (WGS) entry which is preliminary data.</text>
</comment>
<gene>
    <name evidence="14" type="primary">spoIVFB</name>
    <name evidence="14" type="ORF">BACCIP111883_00259</name>
</gene>
<evidence type="ECO:0000256" key="12">
    <source>
        <dbReference type="SAM" id="Phobius"/>
    </source>
</evidence>
<feature type="domain" description="Peptidase M50" evidence="13">
    <location>
        <begin position="115"/>
        <end position="170"/>
    </location>
</feature>
<feature type="domain" description="Peptidase M50" evidence="13">
    <location>
        <begin position="34"/>
        <end position="106"/>
    </location>
</feature>
<evidence type="ECO:0000256" key="3">
    <source>
        <dbReference type="ARBA" id="ARBA00007931"/>
    </source>
</evidence>
<evidence type="ECO:0000256" key="2">
    <source>
        <dbReference type="ARBA" id="ARBA00004141"/>
    </source>
</evidence>
<dbReference type="Proteomes" id="UP000789833">
    <property type="component" value="Unassembled WGS sequence"/>
</dbReference>
<keyword evidence="6" id="KW-0479">Metal-binding</keyword>
<keyword evidence="11 12" id="KW-0472">Membrane</keyword>
<dbReference type="InterPro" id="IPR008915">
    <property type="entry name" value="Peptidase_M50"/>
</dbReference>
<evidence type="ECO:0000256" key="4">
    <source>
        <dbReference type="ARBA" id="ARBA00022670"/>
    </source>
</evidence>
<evidence type="ECO:0000256" key="11">
    <source>
        <dbReference type="ARBA" id="ARBA00023136"/>
    </source>
</evidence>
<dbReference type="EC" id="3.4.24.-" evidence="14"/>
<dbReference type="GO" id="GO:0016787">
    <property type="term" value="F:hydrolase activity"/>
    <property type="evidence" value="ECO:0007669"/>
    <property type="project" value="UniProtKB-KW"/>
</dbReference>
<dbReference type="PANTHER" id="PTHR39188">
    <property type="entry name" value="MEMBRANE-ASSOCIATED ZINC METALLOPROTEASE M50B"/>
    <property type="match status" value="1"/>
</dbReference>
<keyword evidence="10" id="KW-0482">Metalloprotease</keyword>
<feature type="transmembrane region" description="Helical" evidence="12">
    <location>
        <begin position="85"/>
        <end position="106"/>
    </location>
</feature>
<evidence type="ECO:0000313" key="15">
    <source>
        <dbReference type="Proteomes" id="UP000789833"/>
    </source>
</evidence>
<organism evidence="14 15">
    <name type="scientific">Sutcliffiella rhizosphaerae</name>
    <dbReference type="NCBI Taxonomy" id="2880967"/>
    <lineage>
        <taxon>Bacteria</taxon>
        <taxon>Bacillati</taxon>
        <taxon>Bacillota</taxon>
        <taxon>Bacilli</taxon>
        <taxon>Bacillales</taxon>
        <taxon>Bacillaceae</taxon>
        <taxon>Sutcliffiella</taxon>
    </lineage>
</organism>
<evidence type="ECO:0000256" key="10">
    <source>
        <dbReference type="ARBA" id="ARBA00023049"/>
    </source>
</evidence>
<dbReference type="EMBL" id="CAKJTJ010000001">
    <property type="protein sequence ID" value="CAG9619492.1"/>
    <property type="molecule type" value="Genomic_DNA"/>
</dbReference>
<evidence type="ECO:0000256" key="9">
    <source>
        <dbReference type="ARBA" id="ARBA00022989"/>
    </source>
</evidence>
<dbReference type="PANTHER" id="PTHR39188:SF3">
    <property type="entry name" value="STAGE IV SPORULATION PROTEIN FB"/>
    <property type="match status" value="1"/>
</dbReference>
<comment type="subcellular location">
    <subcellularLocation>
        <location evidence="2">Membrane</location>
        <topology evidence="2">Multi-pass membrane protein</topology>
    </subcellularLocation>
</comment>
<evidence type="ECO:0000256" key="1">
    <source>
        <dbReference type="ARBA" id="ARBA00001947"/>
    </source>
</evidence>
<dbReference type="Pfam" id="PF02163">
    <property type="entry name" value="Peptidase_M50"/>
    <property type="match status" value="2"/>
</dbReference>
<evidence type="ECO:0000259" key="13">
    <source>
        <dbReference type="Pfam" id="PF02163"/>
    </source>
</evidence>
<accession>A0ABM8YHY4</accession>